<name>A0A9J5Y095_SOLCO</name>
<evidence type="ECO:0000313" key="2">
    <source>
        <dbReference type="EMBL" id="KAG5593613.1"/>
    </source>
</evidence>
<dbReference type="AlphaFoldDB" id="A0A9J5Y095"/>
<feature type="compositionally biased region" description="Polar residues" evidence="1">
    <location>
        <begin position="228"/>
        <end position="241"/>
    </location>
</feature>
<sequence>MAHLHSQTTLGANFIDAASLSPRPKQPIYKPKRPIYKVNDPRSRLTPYFADFRVLESTVFYGYPKFRRQLYMDLRLDLSYAASWSPRLKRPIYKVKHASEQLWIEMVTTAKSAQLQGQTSPGADLINGASLSPRPKRPIYKVKHTPKKATRFYGDPEFRCHFCQKFTWTSVKTLAMETNLTSFLPKFLKTFVNTLAMEPVGHHGQNDPFRRSNEPRSREPNGHFGQNGPFTRSNDPRSSWSPRLKRHIYKVKRAQEQTLNMEPIGSPQPKRPIYKVKQSPEQNSDVICQKFKWTSIKTLAMEPVGHHSQNVPFTRSNDPRNLSYSASWSTWLKRPIYKVKRSSKKTLANEPVGHHGQKGPFTKSNVPRISWSPWPKHPIYKVKRAPKKSTRFYGDLEFRRHFCQNFTWTSVKTLAIDPVRHHGKNDPFIVLSYPRSSPRDCMVTQNLDVIFAKNLHGSSWSPLKKRPIYKVKRALKQCTGLYSELKFQRHFCQKFTWIQLVTTDKTTYLQGQMIPGADLRYGSSRSPRQKRPINKVQRAPNHLVTTANMTHLQGQTSPEADLSYGARWSPRPKRPIYKVKRSPKQTLVMELVGHHDQNGPFTSSNDPRSNQLVTTAKTSYLQSQTIPEVDLSYGTSWSPQPKQPIYKVKRSLEQLVTTSKTTQLQGQMNPGEDFSYGASLSPRPKRPIYKVEQFSKQSTRFYGDPAFLCHFCQKFTWTSVKTLAMEQVGHHVQNDIFTRSDNP</sequence>
<keyword evidence="3" id="KW-1185">Reference proteome</keyword>
<gene>
    <name evidence="2" type="ORF">H5410_034845</name>
</gene>
<proteinExistence type="predicted"/>
<dbReference type="EMBL" id="JACXVP010000007">
    <property type="protein sequence ID" value="KAG5593613.1"/>
    <property type="molecule type" value="Genomic_DNA"/>
</dbReference>
<dbReference type="Proteomes" id="UP000824120">
    <property type="component" value="Chromosome 7"/>
</dbReference>
<evidence type="ECO:0000256" key="1">
    <source>
        <dbReference type="SAM" id="MobiDB-lite"/>
    </source>
</evidence>
<comment type="caution">
    <text evidence="2">The sequence shown here is derived from an EMBL/GenBank/DDBJ whole genome shotgun (WGS) entry which is preliminary data.</text>
</comment>
<feature type="compositionally biased region" description="Basic and acidic residues" evidence="1">
    <location>
        <begin position="200"/>
        <end position="221"/>
    </location>
</feature>
<reference evidence="2 3" key="1">
    <citation type="submission" date="2020-09" db="EMBL/GenBank/DDBJ databases">
        <title>De no assembly of potato wild relative species, Solanum commersonii.</title>
        <authorList>
            <person name="Cho K."/>
        </authorList>
    </citation>
    <scope>NUCLEOTIDE SEQUENCE [LARGE SCALE GENOMIC DNA]</scope>
    <source>
        <strain evidence="2">LZ3.2</strain>
        <tissue evidence="2">Leaf</tissue>
    </source>
</reference>
<accession>A0A9J5Y095</accession>
<evidence type="ECO:0000313" key="3">
    <source>
        <dbReference type="Proteomes" id="UP000824120"/>
    </source>
</evidence>
<feature type="region of interest" description="Disordered" evidence="1">
    <location>
        <begin position="199"/>
        <end position="243"/>
    </location>
</feature>
<organism evidence="2 3">
    <name type="scientific">Solanum commersonii</name>
    <name type="common">Commerson's wild potato</name>
    <name type="synonym">Commerson's nightshade</name>
    <dbReference type="NCBI Taxonomy" id="4109"/>
    <lineage>
        <taxon>Eukaryota</taxon>
        <taxon>Viridiplantae</taxon>
        <taxon>Streptophyta</taxon>
        <taxon>Embryophyta</taxon>
        <taxon>Tracheophyta</taxon>
        <taxon>Spermatophyta</taxon>
        <taxon>Magnoliopsida</taxon>
        <taxon>eudicotyledons</taxon>
        <taxon>Gunneridae</taxon>
        <taxon>Pentapetalae</taxon>
        <taxon>asterids</taxon>
        <taxon>lamiids</taxon>
        <taxon>Solanales</taxon>
        <taxon>Solanaceae</taxon>
        <taxon>Solanoideae</taxon>
        <taxon>Solaneae</taxon>
        <taxon>Solanum</taxon>
    </lineage>
</organism>
<protein>
    <submittedName>
        <fullName evidence="2">Uncharacterized protein</fullName>
    </submittedName>
</protein>